<dbReference type="GO" id="GO:0016301">
    <property type="term" value="F:kinase activity"/>
    <property type="evidence" value="ECO:0007669"/>
    <property type="project" value="UniProtKB-KW"/>
</dbReference>
<dbReference type="GO" id="GO:0005737">
    <property type="term" value="C:cytoplasm"/>
    <property type="evidence" value="ECO:0007669"/>
    <property type="project" value="TreeGrafter"/>
</dbReference>
<comment type="caution">
    <text evidence="1">The sequence shown here is derived from an EMBL/GenBank/DDBJ whole genome shotgun (WGS) entry which is preliminary data.</text>
</comment>
<reference evidence="1 2" key="1">
    <citation type="journal article" date="2018" name="Sci. Rep.">
        <title>Genomic signatures of local adaptation to the degree of environmental predictability in rotifers.</title>
        <authorList>
            <person name="Franch-Gras L."/>
            <person name="Hahn C."/>
            <person name="Garcia-Roger E.M."/>
            <person name="Carmona M.J."/>
            <person name="Serra M."/>
            <person name="Gomez A."/>
        </authorList>
    </citation>
    <scope>NUCLEOTIDE SEQUENCE [LARGE SCALE GENOMIC DNA]</scope>
    <source>
        <strain evidence="1">HYR1</strain>
    </source>
</reference>
<keyword evidence="1" id="KW-0808">Transferase</keyword>
<dbReference type="GO" id="GO:0019894">
    <property type="term" value="F:kinesin binding"/>
    <property type="evidence" value="ECO:0007669"/>
    <property type="project" value="TreeGrafter"/>
</dbReference>
<keyword evidence="1" id="KW-0418">Kinase</keyword>
<dbReference type="Pfam" id="PF19056">
    <property type="entry name" value="WD40_2"/>
    <property type="match status" value="1"/>
</dbReference>
<accession>A0A3M7PCR4</accession>
<dbReference type="OrthoDB" id="10256043at2759"/>
<dbReference type="GO" id="GO:0005078">
    <property type="term" value="F:MAP-kinase scaffold activity"/>
    <property type="evidence" value="ECO:0007669"/>
    <property type="project" value="InterPro"/>
</dbReference>
<organism evidence="1 2">
    <name type="scientific">Brachionus plicatilis</name>
    <name type="common">Marine rotifer</name>
    <name type="synonym">Brachionus muelleri</name>
    <dbReference type="NCBI Taxonomy" id="10195"/>
    <lineage>
        <taxon>Eukaryota</taxon>
        <taxon>Metazoa</taxon>
        <taxon>Spiralia</taxon>
        <taxon>Gnathifera</taxon>
        <taxon>Rotifera</taxon>
        <taxon>Eurotatoria</taxon>
        <taxon>Monogononta</taxon>
        <taxon>Pseudotrocha</taxon>
        <taxon>Ploima</taxon>
        <taxon>Brachionidae</taxon>
        <taxon>Brachionus</taxon>
    </lineage>
</organism>
<keyword evidence="2" id="KW-1185">Reference proteome</keyword>
<evidence type="ECO:0000313" key="1">
    <source>
        <dbReference type="EMBL" id="RMZ96504.1"/>
    </source>
</evidence>
<protein>
    <submittedName>
        <fullName evidence="1">C-Jun-amino-terminal kinase-interacting 4</fullName>
    </submittedName>
</protein>
<gene>
    <name evidence="1" type="ORF">BpHYR1_039225</name>
</gene>
<evidence type="ECO:0000313" key="2">
    <source>
        <dbReference type="Proteomes" id="UP000276133"/>
    </source>
</evidence>
<dbReference type="InterPro" id="IPR039911">
    <property type="entry name" value="JIP3/JIP4"/>
</dbReference>
<proteinExistence type="predicted"/>
<feature type="non-terminal residue" evidence="1">
    <location>
        <position position="72"/>
    </location>
</feature>
<name>A0A3M7PCR4_BRAPC</name>
<dbReference type="PANTHER" id="PTHR13886">
    <property type="entry name" value="JNK/SAPK-ASSOCIATED PROTEIN"/>
    <property type="match status" value="1"/>
</dbReference>
<sequence length="72" mass="8687">MFYSYHSTRNEKYNVIEVHPRKENQVRYLSTVDDGVWVSIRLDTTLRLYHAKTYQHLQNLDIEPFITKMLGI</sequence>
<dbReference type="GO" id="GO:0008432">
    <property type="term" value="F:JUN kinase binding"/>
    <property type="evidence" value="ECO:0007669"/>
    <property type="project" value="TreeGrafter"/>
</dbReference>
<dbReference type="GO" id="GO:0016192">
    <property type="term" value="P:vesicle-mediated transport"/>
    <property type="evidence" value="ECO:0007669"/>
    <property type="project" value="TreeGrafter"/>
</dbReference>
<dbReference type="GO" id="GO:0030159">
    <property type="term" value="F:signaling receptor complex adaptor activity"/>
    <property type="evidence" value="ECO:0007669"/>
    <property type="project" value="TreeGrafter"/>
</dbReference>
<dbReference type="AlphaFoldDB" id="A0A3M7PCR4"/>
<dbReference type="EMBL" id="REGN01012141">
    <property type="protein sequence ID" value="RMZ96504.1"/>
    <property type="molecule type" value="Genomic_DNA"/>
</dbReference>
<dbReference type="PANTHER" id="PTHR13886:SF4">
    <property type="entry name" value="JNK-INTERACTING PROTEIN 3"/>
    <property type="match status" value="1"/>
</dbReference>
<dbReference type="Proteomes" id="UP000276133">
    <property type="component" value="Unassembled WGS sequence"/>
</dbReference>
<dbReference type="STRING" id="10195.A0A3M7PCR4"/>